<sequence length="31" mass="3470">MIPRRKYSSSVNHNYSVGSKFTLLGQLDDVG</sequence>
<organism evidence="1 2">
    <name type="scientific">Thermoproteota archaeon</name>
    <dbReference type="NCBI Taxonomy" id="2056631"/>
    <lineage>
        <taxon>Archaea</taxon>
        <taxon>Thermoproteota</taxon>
    </lineage>
</organism>
<dbReference type="EMBL" id="QMRA01000005">
    <property type="protein sequence ID" value="RLE55578.1"/>
    <property type="molecule type" value="Genomic_DNA"/>
</dbReference>
<dbReference type="AlphaFoldDB" id="A0A497F941"/>
<evidence type="ECO:0000313" key="2">
    <source>
        <dbReference type="Proteomes" id="UP000269499"/>
    </source>
</evidence>
<reference evidence="1 2" key="1">
    <citation type="submission" date="2018-06" db="EMBL/GenBank/DDBJ databases">
        <title>Extensive metabolic versatility and redundancy in microbially diverse, dynamic hydrothermal sediments.</title>
        <authorList>
            <person name="Dombrowski N."/>
            <person name="Teske A."/>
            <person name="Baker B.J."/>
        </authorList>
    </citation>
    <scope>NUCLEOTIDE SEQUENCE [LARGE SCALE GENOMIC DNA]</scope>
    <source>
        <strain evidence="1">B20_G2</strain>
    </source>
</reference>
<accession>A0A497F941</accession>
<evidence type="ECO:0000313" key="1">
    <source>
        <dbReference type="EMBL" id="RLE55578.1"/>
    </source>
</evidence>
<protein>
    <submittedName>
        <fullName evidence="1">Uncharacterized protein</fullName>
    </submittedName>
</protein>
<name>A0A497F941_9CREN</name>
<comment type="caution">
    <text evidence="1">The sequence shown here is derived from an EMBL/GenBank/DDBJ whole genome shotgun (WGS) entry which is preliminary data.</text>
</comment>
<gene>
    <name evidence="1" type="ORF">DRJ26_00635</name>
</gene>
<dbReference type="Proteomes" id="UP000269499">
    <property type="component" value="Unassembled WGS sequence"/>
</dbReference>
<proteinExistence type="predicted"/>